<evidence type="ECO:0000313" key="2">
    <source>
        <dbReference type="Proteomes" id="UP000694405"/>
    </source>
</evidence>
<dbReference type="InterPro" id="IPR044925">
    <property type="entry name" value="His-Me_finger_sf"/>
</dbReference>
<organism evidence="1 2">
    <name type="scientific">Melopsittacus undulatus</name>
    <name type="common">Budgerigar</name>
    <name type="synonym">Psittacus undulatus</name>
    <dbReference type="NCBI Taxonomy" id="13146"/>
    <lineage>
        <taxon>Eukaryota</taxon>
        <taxon>Metazoa</taxon>
        <taxon>Chordata</taxon>
        <taxon>Craniata</taxon>
        <taxon>Vertebrata</taxon>
        <taxon>Euteleostomi</taxon>
        <taxon>Archelosauria</taxon>
        <taxon>Archosauria</taxon>
        <taxon>Dinosauria</taxon>
        <taxon>Saurischia</taxon>
        <taxon>Theropoda</taxon>
        <taxon>Coelurosauria</taxon>
        <taxon>Aves</taxon>
        <taxon>Neognathae</taxon>
        <taxon>Neoaves</taxon>
        <taxon>Telluraves</taxon>
        <taxon>Australaves</taxon>
        <taxon>Psittaciformes</taxon>
        <taxon>Psittaculidae</taxon>
        <taxon>Melopsittacus</taxon>
    </lineage>
</organism>
<dbReference type="InterPro" id="IPR044929">
    <property type="entry name" value="DNA/RNA_non-sp_Endonuclease_sf"/>
</dbReference>
<name>A0A8V5G1I8_MELUD</name>
<accession>A0A8V5G1I8</accession>
<dbReference type="Gene3D" id="3.40.570.10">
    <property type="entry name" value="Extracellular Endonuclease, subunit A"/>
    <property type="match status" value="1"/>
</dbReference>
<proteinExistence type="predicted"/>
<dbReference type="AlphaFoldDB" id="A0A8V5G1I8"/>
<reference evidence="1" key="2">
    <citation type="submission" date="2025-08" db="UniProtKB">
        <authorList>
            <consortium name="Ensembl"/>
        </authorList>
    </citation>
    <scope>IDENTIFICATION</scope>
</reference>
<dbReference type="Proteomes" id="UP000694405">
    <property type="component" value="Chromosome 1"/>
</dbReference>
<gene>
    <name evidence="1" type="primary">LOC101874872</name>
</gene>
<reference evidence="1" key="3">
    <citation type="submission" date="2025-09" db="UniProtKB">
        <authorList>
            <consortium name="Ensembl"/>
        </authorList>
    </citation>
    <scope>IDENTIFICATION</scope>
</reference>
<protein>
    <submittedName>
        <fullName evidence="1">Uncharacterized protein</fullName>
    </submittedName>
</protein>
<reference evidence="1" key="1">
    <citation type="submission" date="2020-03" db="EMBL/GenBank/DDBJ databases">
        <title>Melopsittacus undulatus (budgerigar) genome, bMelUnd1, maternal haplotype with Z.</title>
        <authorList>
            <person name="Gedman G."/>
            <person name="Mountcastle J."/>
            <person name="Haase B."/>
            <person name="Formenti G."/>
            <person name="Wright T."/>
            <person name="Apodaca J."/>
            <person name="Pelan S."/>
            <person name="Chow W."/>
            <person name="Rhie A."/>
            <person name="Howe K."/>
            <person name="Fedrigo O."/>
            <person name="Jarvis E.D."/>
        </authorList>
    </citation>
    <scope>NUCLEOTIDE SEQUENCE [LARGE SCALE GENOMIC DNA]</scope>
</reference>
<keyword evidence="2" id="KW-1185">Reference proteome</keyword>
<sequence length="94" mass="10688">LLGGTGAWWEGMNGTKKSLLEKYGFPEAGTEIRCYTNHALSYDQAKRVPRWVIEHISKQKMYGFFHGFTIPLKAASLWVDVSITTVLRLMLLVI</sequence>
<evidence type="ECO:0000313" key="1">
    <source>
        <dbReference type="Ensembl" id="ENSMUNP00000023805.1"/>
    </source>
</evidence>
<dbReference type="SUPFAM" id="SSF54060">
    <property type="entry name" value="His-Me finger endonucleases"/>
    <property type="match status" value="1"/>
</dbReference>
<dbReference type="Ensembl" id="ENSMUNT00000027713.1">
    <property type="protein sequence ID" value="ENSMUNP00000023805.1"/>
    <property type="gene ID" value="ENSMUNG00000004190.2"/>
</dbReference>